<evidence type="ECO:0000313" key="2">
    <source>
        <dbReference type="Proteomes" id="UP000198677"/>
    </source>
</evidence>
<dbReference type="Proteomes" id="UP000198677">
    <property type="component" value="Unassembled WGS sequence"/>
</dbReference>
<keyword evidence="2" id="KW-1185">Reference proteome</keyword>
<protein>
    <submittedName>
        <fullName evidence="1">Uncharacterized protein</fullName>
    </submittedName>
</protein>
<proteinExistence type="predicted"/>
<dbReference type="AlphaFoldDB" id="A0A1H7VGI3"/>
<reference evidence="2" key="1">
    <citation type="submission" date="2016-10" db="EMBL/GenBank/DDBJ databases">
        <authorList>
            <person name="Varghese N."/>
            <person name="Submissions S."/>
        </authorList>
    </citation>
    <scope>NUCLEOTIDE SEQUENCE [LARGE SCALE GENOMIC DNA]</scope>
    <source>
        <strain evidence="2">DSM 44675</strain>
    </source>
</reference>
<sequence>MKIPVVLQHVRHDAVPILESARMKGRPKYWPDEKLERLLTDGEREDVERGRF</sequence>
<evidence type="ECO:0000313" key="1">
    <source>
        <dbReference type="EMBL" id="SEM08356.1"/>
    </source>
</evidence>
<dbReference type="EMBL" id="FOAW01000022">
    <property type="protein sequence ID" value="SEM08356.1"/>
    <property type="molecule type" value="Genomic_DNA"/>
</dbReference>
<dbReference type="RefSeq" id="WP_169922367.1">
    <property type="nucleotide sequence ID" value="NZ_FOAW01000022.1"/>
</dbReference>
<organism evidence="1 2">
    <name type="scientific">Rhodococcus maanshanensis</name>
    <dbReference type="NCBI Taxonomy" id="183556"/>
    <lineage>
        <taxon>Bacteria</taxon>
        <taxon>Bacillati</taxon>
        <taxon>Actinomycetota</taxon>
        <taxon>Actinomycetes</taxon>
        <taxon>Mycobacteriales</taxon>
        <taxon>Nocardiaceae</taxon>
        <taxon>Rhodococcus</taxon>
    </lineage>
</organism>
<accession>A0A1H7VGI3</accession>
<gene>
    <name evidence="1" type="ORF">SAMN05444583_1222</name>
</gene>
<name>A0A1H7VGI3_9NOCA</name>